<dbReference type="EMBL" id="RBUY01000254">
    <property type="protein sequence ID" value="RMV66473.1"/>
    <property type="molecule type" value="Genomic_DNA"/>
</dbReference>
<gene>
    <name evidence="1" type="ORF">ALP05_01956</name>
</gene>
<sequence>MCDAVRHESHSTLEREERQVSAGSLIVPMLRVGMQFWTLCVLS</sequence>
<proteinExistence type="predicted"/>
<evidence type="ECO:0000313" key="2">
    <source>
        <dbReference type="Proteomes" id="UP000269872"/>
    </source>
</evidence>
<accession>A0A3M6EE14</accession>
<comment type="caution">
    <text evidence="1">The sequence shown here is derived from an EMBL/GenBank/DDBJ whole genome shotgun (WGS) entry which is preliminary data.</text>
</comment>
<organism evidence="1 2">
    <name type="scientific">Pseudomonas caricapapayae</name>
    <dbReference type="NCBI Taxonomy" id="46678"/>
    <lineage>
        <taxon>Bacteria</taxon>
        <taxon>Pseudomonadati</taxon>
        <taxon>Pseudomonadota</taxon>
        <taxon>Gammaproteobacteria</taxon>
        <taxon>Pseudomonadales</taxon>
        <taxon>Pseudomonadaceae</taxon>
        <taxon>Pseudomonas</taxon>
    </lineage>
</organism>
<evidence type="ECO:0000313" key="1">
    <source>
        <dbReference type="EMBL" id="RMV66473.1"/>
    </source>
</evidence>
<protein>
    <submittedName>
        <fullName evidence="1">Uncharacterized protein</fullName>
    </submittedName>
</protein>
<reference evidence="1 2" key="1">
    <citation type="submission" date="2018-08" db="EMBL/GenBank/DDBJ databases">
        <title>Recombination of ecologically and evolutionarily significant loci maintains genetic cohesion in the Pseudomonas syringae species complex.</title>
        <authorList>
            <person name="Dillon M."/>
            <person name="Thakur S."/>
            <person name="Almeida R.N.D."/>
            <person name="Weir B.S."/>
            <person name="Guttman D.S."/>
        </authorList>
    </citation>
    <scope>NUCLEOTIDE SEQUENCE [LARGE SCALE GENOMIC DNA]</scope>
    <source>
        <strain evidence="1 2">ICMP 7496</strain>
    </source>
</reference>
<dbReference type="AlphaFoldDB" id="A0A3M6EE14"/>
<dbReference type="Proteomes" id="UP000269872">
    <property type="component" value="Unassembled WGS sequence"/>
</dbReference>
<name>A0A3M6EE14_9PSED</name>